<proteinExistence type="predicted"/>
<dbReference type="AlphaFoldDB" id="A0AAE4UAH1"/>
<dbReference type="RefSeq" id="WP_317510404.1">
    <property type="nucleotide sequence ID" value="NZ_JAWLKH010000039.1"/>
</dbReference>
<protein>
    <submittedName>
        <fullName evidence="1">Uncharacterized protein</fullName>
    </submittedName>
</protein>
<name>A0AAE4UAH1_9ACTN</name>
<sequence>MASEDIAEYSHEELTDEHLRQLAEIAHDEVETFFRRNPHLHAYQDAYLLSALTQGGALHYASGGRHRVKDLDIHSFFVRIDPEKTQLRRQRQVIDFGTSVFGRHPEDVRLGFKGRHVDSIFRLVDTAQLGDDPVEAVRRYLQDSSTPTAFHLRQKAVIALDPPALFGTVVWHNRAADLNPGYDT</sequence>
<evidence type="ECO:0000313" key="2">
    <source>
        <dbReference type="Proteomes" id="UP001185922"/>
    </source>
</evidence>
<evidence type="ECO:0000313" key="1">
    <source>
        <dbReference type="EMBL" id="MDV6314596.1"/>
    </source>
</evidence>
<dbReference type="EMBL" id="JAWLKH010000039">
    <property type="protein sequence ID" value="MDV6314596.1"/>
    <property type="molecule type" value="Genomic_DNA"/>
</dbReference>
<dbReference type="Proteomes" id="UP001185922">
    <property type="component" value="Unassembled WGS sequence"/>
</dbReference>
<gene>
    <name evidence="1" type="ORF">R3Q15_22450</name>
</gene>
<organism evidence="1 2">
    <name type="scientific">Gordonia amicalis</name>
    <dbReference type="NCBI Taxonomy" id="89053"/>
    <lineage>
        <taxon>Bacteria</taxon>
        <taxon>Bacillati</taxon>
        <taxon>Actinomycetota</taxon>
        <taxon>Actinomycetes</taxon>
        <taxon>Mycobacteriales</taxon>
        <taxon>Gordoniaceae</taxon>
        <taxon>Gordonia</taxon>
    </lineage>
</organism>
<reference evidence="1" key="1">
    <citation type="submission" date="2023-10" db="EMBL/GenBank/DDBJ databases">
        <title>Development of a sustainable strategy for remediation of hydrocarbon-contaminated territories based on the waste exchange concept.</title>
        <authorList>
            <person name="Krivoruchko A."/>
        </authorList>
    </citation>
    <scope>NUCLEOTIDE SEQUENCE</scope>
    <source>
        <strain evidence="1">IEGM 1279</strain>
    </source>
</reference>
<accession>A0AAE4UAH1</accession>
<comment type="caution">
    <text evidence="1">The sequence shown here is derived from an EMBL/GenBank/DDBJ whole genome shotgun (WGS) entry which is preliminary data.</text>
</comment>